<keyword evidence="2" id="KW-0472">Membrane</keyword>
<protein>
    <submittedName>
        <fullName evidence="3">Uncharacterized protein</fullName>
    </submittedName>
</protein>
<gene>
    <name evidence="3" type="ORF">IFR04_008483</name>
</gene>
<comment type="caution">
    <text evidence="3">The sequence shown here is derived from an EMBL/GenBank/DDBJ whole genome shotgun (WGS) entry which is preliminary data.</text>
</comment>
<dbReference type="OrthoDB" id="5139479at2759"/>
<dbReference type="Proteomes" id="UP000664132">
    <property type="component" value="Unassembled WGS sequence"/>
</dbReference>
<evidence type="ECO:0000313" key="4">
    <source>
        <dbReference type="Proteomes" id="UP000664132"/>
    </source>
</evidence>
<keyword evidence="2" id="KW-0812">Transmembrane</keyword>
<dbReference type="EMBL" id="JAFJYH010000129">
    <property type="protein sequence ID" value="KAG4418416.1"/>
    <property type="molecule type" value="Genomic_DNA"/>
</dbReference>
<dbReference type="AlphaFoldDB" id="A0A8H7TGE1"/>
<feature type="transmembrane region" description="Helical" evidence="2">
    <location>
        <begin position="148"/>
        <end position="168"/>
    </location>
</feature>
<organism evidence="3 4">
    <name type="scientific">Cadophora malorum</name>
    <dbReference type="NCBI Taxonomy" id="108018"/>
    <lineage>
        <taxon>Eukaryota</taxon>
        <taxon>Fungi</taxon>
        <taxon>Dikarya</taxon>
        <taxon>Ascomycota</taxon>
        <taxon>Pezizomycotina</taxon>
        <taxon>Leotiomycetes</taxon>
        <taxon>Helotiales</taxon>
        <taxon>Ploettnerulaceae</taxon>
        <taxon>Cadophora</taxon>
    </lineage>
</organism>
<feature type="transmembrane region" description="Helical" evidence="2">
    <location>
        <begin position="81"/>
        <end position="105"/>
    </location>
</feature>
<name>A0A8H7TGE1_9HELO</name>
<feature type="region of interest" description="Disordered" evidence="1">
    <location>
        <begin position="1"/>
        <end position="24"/>
    </location>
</feature>
<evidence type="ECO:0000313" key="3">
    <source>
        <dbReference type="EMBL" id="KAG4418416.1"/>
    </source>
</evidence>
<keyword evidence="4" id="KW-1185">Reference proteome</keyword>
<evidence type="ECO:0000256" key="1">
    <source>
        <dbReference type="SAM" id="MobiDB-lite"/>
    </source>
</evidence>
<reference evidence="3" key="1">
    <citation type="submission" date="2021-02" db="EMBL/GenBank/DDBJ databases">
        <title>Genome sequence Cadophora malorum strain M34.</title>
        <authorList>
            <person name="Stefanovic E."/>
            <person name="Vu D."/>
            <person name="Scully C."/>
            <person name="Dijksterhuis J."/>
            <person name="Roader J."/>
            <person name="Houbraken J."/>
        </authorList>
    </citation>
    <scope>NUCLEOTIDE SEQUENCE</scope>
    <source>
        <strain evidence="3">M34</strain>
    </source>
</reference>
<feature type="transmembrane region" description="Helical" evidence="2">
    <location>
        <begin position="530"/>
        <end position="553"/>
    </location>
</feature>
<keyword evidence="2" id="KW-1133">Transmembrane helix</keyword>
<sequence>MPSDEAHEQCQLPAGRHDHDGNLPRSTQTFTKRILAHRVLTWTTLILAMVAYVLTSLYAWYPQSISRNETFGGSPSRALRVLTVLSTLANYILAATVSQSFDLMWGMLLARKKALSLLSGLALQPGTGLDGHLEIIFNKQKLGVKPRAWSLLKILSMTIIPILGIVILRDVEAIPIYYQKTSDPVAKGYSIGEFNATLATLLQPLSDGVFGTRFKDFLSDPDLSRDVSTKSDGNGCSFAHSNNTKIPCRSKFFVPGGIEQFAPRILNGTAFSGSDDVQPVLAKNLRGLYVEFEENGSVIFDQQTNCIKQGYKLGAYQLCMKDVGVNKIATHLTPCPKSLAANMACMSNATWPLDEGWGTTLSPYTRFANMTYNGLNGTIMDHQFPNDTLTPVKITAPELLEVFQVLFSPADLNTTYGDFLSRLGIVGNKPVEPLTIWQYFQGLADRSRADIRVNRQAMTGLQSLLAIPIYHCQTKDFVELRRLLLSQIDNSPIFETLGVEIVNLFPVVEPDTDIYPAIMRWTLDVGRGSLLAYIVLTGCALFLCVVANAMATFTNAGKRFKHMGPFPLFTHLCDCETTYKDGTPVPLKAFHDLEAGLRLMRASKMQVKVIEKDIQTNLEVAGHPVSQSQEQTLELNGKNGLEVGVVLFRPETT</sequence>
<accession>A0A8H7TGE1</accession>
<proteinExistence type="predicted"/>
<feature type="transmembrane region" description="Helical" evidence="2">
    <location>
        <begin position="39"/>
        <end position="61"/>
    </location>
</feature>
<evidence type="ECO:0000256" key="2">
    <source>
        <dbReference type="SAM" id="Phobius"/>
    </source>
</evidence>